<comment type="caution">
    <text evidence="1">The sequence shown here is derived from an EMBL/GenBank/DDBJ whole genome shotgun (WGS) entry which is preliminary data.</text>
</comment>
<name>A0AAD3SJ88_NEPGR</name>
<sequence>MLMLRLSISMECSIVDRMLIVVTEYMEALDNLIAADVILPVSSALDVAVCWMVTANGILLQIWFELGAGLYTLWRTVNSSVCAVTADLIPCCCEKEAASEVGGCAPAKM</sequence>
<keyword evidence="2" id="KW-1185">Reference proteome</keyword>
<evidence type="ECO:0000313" key="1">
    <source>
        <dbReference type="EMBL" id="GMH11661.1"/>
    </source>
</evidence>
<accession>A0AAD3SJ88</accession>
<dbReference type="Proteomes" id="UP001279734">
    <property type="component" value="Unassembled WGS sequence"/>
</dbReference>
<gene>
    <name evidence="1" type="ORF">Nepgr_013502</name>
</gene>
<proteinExistence type="predicted"/>
<evidence type="ECO:0000313" key="2">
    <source>
        <dbReference type="Proteomes" id="UP001279734"/>
    </source>
</evidence>
<organism evidence="1 2">
    <name type="scientific">Nepenthes gracilis</name>
    <name type="common">Slender pitcher plant</name>
    <dbReference type="NCBI Taxonomy" id="150966"/>
    <lineage>
        <taxon>Eukaryota</taxon>
        <taxon>Viridiplantae</taxon>
        <taxon>Streptophyta</taxon>
        <taxon>Embryophyta</taxon>
        <taxon>Tracheophyta</taxon>
        <taxon>Spermatophyta</taxon>
        <taxon>Magnoliopsida</taxon>
        <taxon>eudicotyledons</taxon>
        <taxon>Gunneridae</taxon>
        <taxon>Pentapetalae</taxon>
        <taxon>Caryophyllales</taxon>
        <taxon>Nepenthaceae</taxon>
        <taxon>Nepenthes</taxon>
    </lineage>
</organism>
<dbReference type="AlphaFoldDB" id="A0AAD3SJ88"/>
<reference evidence="1" key="1">
    <citation type="submission" date="2023-05" db="EMBL/GenBank/DDBJ databases">
        <title>Nepenthes gracilis genome sequencing.</title>
        <authorList>
            <person name="Fukushima K."/>
        </authorList>
    </citation>
    <scope>NUCLEOTIDE SEQUENCE</scope>
    <source>
        <strain evidence="1">SING2019-196</strain>
    </source>
</reference>
<protein>
    <submittedName>
        <fullName evidence="1">Uncharacterized protein</fullName>
    </submittedName>
</protein>
<dbReference type="EMBL" id="BSYO01000011">
    <property type="protein sequence ID" value="GMH11661.1"/>
    <property type="molecule type" value="Genomic_DNA"/>
</dbReference>